<dbReference type="GO" id="GO:0005737">
    <property type="term" value="C:cytoplasm"/>
    <property type="evidence" value="ECO:0007669"/>
    <property type="project" value="TreeGrafter"/>
</dbReference>
<keyword evidence="1" id="KW-0456">Lyase</keyword>
<keyword evidence="4" id="KW-1185">Reference proteome</keyword>
<evidence type="ECO:0000259" key="2">
    <source>
        <dbReference type="Pfam" id="PF01557"/>
    </source>
</evidence>
<dbReference type="AlphaFoldDB" id="A0A254TEX0"/>
<dbReference type="InterPro" id="IPR017630">
    <property type="entry name" value="4-oxalocrotonate_decarboxylase"/>
</dbReference>
<dbReference type="SUPFAM" id="SSF56529">
    <property type="entry name" value="FAH"/>
    <property type="match status" value="1"/>
</dbReference>
<dbReference type="InterPro" id="IPR050772">
    <property type="entry name" value="Hydratase-Decarb/MhpD_sf"/>
</dbReference>
<accession>A0A254TEX0</accession>
<dbReference type="InterPro" id="IPR011234">
    <property type="entry name" value="Fumarylacetoacetase-like_C"/>
</dbReference>
<dbReference type="InterPro" id="IPR036663">
    <property type="entry name" value="Fumarylacetoacetase_C_sf"/>
</dbReference>
<dbReference type="NCBIfam" id="TIGR03218">
    <property type="entry name" value="catechol_dmpH"/>
    <property type="match status" value="1"/>
</dbReference>
<gene>
    <name evidence="3" type="ORF">AYR66_18740</name>
</gene>
<feature type="domain" description="Fumarylacetoacetase-like C-terminal" evidence="2">
    <location>
        <begin position="94"/>
        <end position="261"/>
    </location>
</feature>
<dbReference type="PANTHER" id="PTHR30143:SF0">
    <property type="entry name" value="2-KETO-4-PENTENOATE HYDRATASE"/>
    <property type="match status" value="1"/>
</dbReference>
<evidence type="ECO:0000313" key="3">
    <source>
        <dbReference type="EMBL" id="OWW21209.1"/>
    </source>
</evidence>
<name>A0A254TEX0_9BURK</name>
<dbReference type="Proteomes" id="UP000197535">
    <property type="component" value="Unassembled WGS sequence"/>
</dbReference>
<dbReference type="RefSeq" id="WP_088708065.1">
    <property type="nucleotide sequence ID" value="NZ_LSTO01000001.1"/>
</dbReference>
<sequence length="262" mass="28483">MQLDQTTIEKLAVHLETAELEARDVLKITDEYPQMDWEDAYAIQYAIRERKLARGQKLAGLKMGLTSRAKMKQMGVEAPIFGFLMDYFSRPDGAEIAVKELIHPKIEAEIAFVTKAPLKGPGCNIGHVLAATDFIIPAVEIIDSRYRDFKFDLKSVIADNCSSSRFVTGGRPRKVDEVDLKTLGIVIEKNGEVIATGAGAAVLGHPAASIAMLANMLGERGEEIPAGTFIMTGGATEAYAVEAGDSVTVRYQDIGSVSMRFV</sequence>
<dbReference type="EMBL" id="LSTO01000001">
    <property type="protein sequence ID" value="OWW21209.1"/>
    <property type="molecule type" value="Genomic_DNA"/>
</dbReference>
<dbReference type="PANTHER" id="PTHR30143">
    <property type="entry name" value="ACID HYDRATASE"/>
    <property type="match status" value="1"/>
</dbReference>
<comment type="caution">
    <text evidence="3">The sequence shown here is derived from an EMBL/GenBank/DDBJ whole genome shotgun (WGS) entry which is preliminary data.</text>
</comment>
<evidence type="ECO:0000313" key="4">
    <source>
        <dbReference type="Proteomes" id="UP000197535"/>
    </source>
</evidence>
<dbReference type="Pfam" id="PF01557">
    <property type="entry name" value="FAA_hydrolase"/>
    <property type="match status" value="1"/>
</dbReference>
<protein>
    <submittedName>
        <fullName evidence="3">4-oxalocrotonate decarboxylase</fullName>
    </submittedName>
</protein>
<evidence type="ECO:0000256" key="1">
    <source>
        <dbReference type="ARBA" id="ARBA00023239"/>
    </source>
</evidence>
<organism evidence="3 4">
    <name type="scientific">Noviherbaspirillum denitrificans</name>
    <dbReference type="NCBI Taxonomy" id="1968433"/>
    <lineage>
        <taxon>Bacteria</taxon>
        <taxon>Pseudomonadati</taxon>
        <taxon>Pseudomonadota</taxon>
        <taxon>Betaproteobacteria</taxon>
        <taxon>Burkholderiales</taxon>
        <taxon>Oxalobacteraceae</taxon>
        <taxon>Noviherbaspirillum</taxon>
    </lineage>
</organism>
<reference evidence="3 4" key="1">
    <citation type="submission" date="2016-02" db="EMBL/GenBank/DDBJ databases">
        <authorList>
            <person name="Wen L."/>
            <person name="He K."/>
            <person name="Yang H."/>
        </authorList>
    </citation>
    <scope>NUCLEOTIDE SEQUENCE [LARGE SCALE GENOMIC DNA]</scope>
    <source>
        <strain evidence="3 4">TSA40</strain>
    </source>
</reference>
<dbReference type="Gene3D" id="3.90.850.10">
    <property type="entry name" value="Fumarylacetoacetase-like, C-terminal domain"/>
    <property type="match status" value="1"/>
</dbReference>
<proteinExistence type="predicted"/>
<dbReference type="OrthoDB" id="9792137at2"/>
<dbReference type="GO" id="GO:0008684">
    <property type="term" value="F:2-oxopent-4-enoate hydratase activity"/>
    <property type="evidence" value="ECO:0007669"/>
    <property type="project" value="TreeGrafter"/>
</dbReference>